<dbReference type="STRING" id="167879.CPS_4566"/>
<keyword evidence="1" id="KW-0472">Membrane</keyword>
<sequence length="292" mass="32557">MKASCNKYFLNKNRLDRRLKNSGFTLLELIIVIIILGIMSVGIAGFITLSTQTYLNVTERDKLLSSARFAVERLNREVRNAVPNSLRTFNNNSAQCLEFTPIKASTMYIDIPVVPDDKSGEIEVVSFVDSSGNPFACTGFCLDYVAVYPLQSSDIYDFNVNSGKGKVTAFKAFSNLPGSIWTVPIRPNAGMIFDEHSPTKRAYVFDAPVSYCVNNSELRRYFGHSFTANQSLTPTGGFVLMAESLTFDQNDLPFKVLPATLQRNAMVQIKLNFDRDGEVVSFNNDIHINNVP</sequence>
<dbReference type="InterPro" id="IPR012902">
    <property type="entry name" value="N_methyl_site"/>
</dbReference>
<protein>
    <submittedName>
        <fullName evidence="2">Putative MSHA biogenesis protein MshO</fullName>
    </submittedName>
</protein>
<evidence type="ECO:0000313" key="2">
    <source>
        <dbReference type="EMBL" id="AAZ27638.1"/>
    </source>
</evidence>
<dbReference type="KEGG" id="cps:CPS_4566"/>
<dbReference type="InterPro" id="IPR045584">
    <property type="entry name" value="Pilin-like"/>
</dbReference>
<dbReference type="NCBIfam" id="TIGR02532">
    <property type="entry name" value="IV_pilin_GFxxxE"/>
    <property type="match status" value="1"/>
</dbReference>
<dbReference type="PROSITE" id="PS00409">
    <property type="entry name" value="PROKAR_NTER_METHYL"/>
    <property type="match status" value="1"/>
</dbReference>
<reference evidence="2" key="1">
    <citation type="journal article" date="2005" name="Proc. Natl. Acad. Sci. U.S.A.">
        <title>The psychrophilic lifestyle as revealed by the genome sequence of Colwellia psychrerythraea 34H through genomic and proteomic analyses.</title>
        <authorList>
            <person name="Methe B.A."/>
            <person name="Nelson K.E."/>
            <person name="Deming J.W."/>
            <person name="Momen B."/>
            <person name="Melamud E."/>
            <person name="Zhang X."/>
            <person name="Moult J."/>
            <person name="Madupu R."/>
            <person name="Nelson W.C."/>
            <person name="Dodson R.J."/>
            <person name="Brinkac L.M."/>
            <person name="Daugherty S.C."/>
            <person name="Durkin A.S."/>
            <person name="DeBoy R.T."/>
            <person name="Kolonay J.F."/>
            <person name="Sullivan S.A."/>
            <person name="Zhou L."/>
            <person name="Davidsen T.M."/>
            <person name="Wu M."/>
            <person name="Huston A.L."/>
            <person name="Lewis M."/>
            <person name="Weaver B."/>
            <person name="Weidman J.F."/>
            <person name="Khouri H."/>
            <person name="Utterback T.R."/>
            <person name="Feldblyum T.V."/>
            <person name="Fraser C.M."/>
        </authorList>
    </citation>
    <scope>NUCLEOTIDE SEQUENCE [LARGE SCALE GENOMIC DNA]</scope>
    <source>
        <strain evidence="2">34H</strain>
    </source>
</reference>
<feature type="transmembrane region" description="Helical" evidence="1">
    <location>
        <begin position="21"/>
        <end position="47"/>
    </location>
</feature>
<dbReference type="AlphaFoldDB" id="Q47VF8"/>
<proteinExistence type="predicted"/>
<evidence type="ECO:0000256" key="1">
    <source>
        <dbReference type="SAM" id="Phobius"/>
    </source>
</evidence>
<dbReference type="HOGENOM" id="CLU_080973_1_0_6"/>
<accession>Q47VF8</accession>
<dbReference type="RefSeq" id="WP_011045295.1">
    <property type="nucleotide sequence ID" value="NC_003910.7"/>
</dbReference>
<keyword evidence="1" id="KW-0812">Transmembrane</keyword>
<dbReference type="Proteomes" id="UP000000547">
    <property type="component" value="Chromosome"/>
</dbReference>
<evidence type="ECO:0000313" key="3">
    <source>
        <dbReference type="Proteomes" id="UP000000547"/>
    </source>
</evidence>
<organism evidence="2 3">
    <name type="scientific">Colwellia psychrerythraea (strain 34H / ATCC BAA-681)</name>
    <name type="common">Vibrio psychroerythus</name>
    <dbReference type="NCBI Taxonomy" id="167879"/>
    <lineage>
        <taxon>Bacteria</taxon>
        <taxon>Pseudomonadati</taxon>
        <taxon>Pseudomonadota</taxon>
        <taxon>Gammaproteobacteria</taxon>
        <taxon>Alteromonadales</taxon>
        <taxon>Colwelliaceae</taxon>
        <taxon>Colwellia</taxon>
    </lineage>
</organism>
<gene>
    <name evidence="2" type="ordered locus">CPS_4566</name>
</gene>
<dbReference type="Pfam" id="PF07963">
    <property type="entry name" value="N_methyl"/>
    <property type="match status" value="1"/>
</dbReference>
<dbReference type="EMBL" id="CP000083">
    <property type="protein sequence ID" value="AAZ27638.1"/>
    <property type="molecule type" value="Genomic_DNA"/>
</dbReference>
<keyword evidence="1" id="KW-1133">Transmembrane helix</keyword>
<name>Q47VF8_COLP3</name>
<dbReference type="Gene3D" id="3.30.700.10">
    <property type="entry name" value="Glycoprotein, Type 4 Pilin"/>
    <property type="match status" value="1"/>
</dbReference>
<dbReference type="SUPFAM" id="SSF54523">
    <property type="entry name" value="Pili subunits"/>
    <property type="match status" value="1"/>
</dbReference>